<dbReference type="PROSITE" id="PS50042">
    <property type="entry name" value="CNMP_BINDING_3"/>
    <property type="match status" value="1"/>
</dbReference>
<evidence type="ECO:0000256" key="4">
    <source>
        <dbReference type="ARBA" id="ARBA00022692"/>
    </source>
</evidence>
<feature type="domain" description="Cyclic nucleotide-binding" evidence="8">
    <location>
        <begin position="111"/>
        <end position="153"/>
    </location>
</feature>
<dbReference type="PANTHER" id="PTHR30043:SF1">
    <property type="entry name" value="ABC TRANSPORT SYSTEM PERMEASE PROTEIN P69"/>
    <property type="match status" value="1"/>
</dbReference>
<dbReference type="EMBL" id="UINC01146000">
    <property type="protein sequence ID" value="SVD36466.1"/>
    <property type="molecule type" value="Genomic_DNA"/>
</dbReference>
<evidence type="ECO:0000259" key="8">
    <source>
        <dbReference type="PROSITE" id="PS50042"/>
    </source>
</evidence>
<evidence type="ECO:0000259" key="9">
    <source>
        <dbReference type="PROSITE" id="PS50928"/>
    </source>
</evidence>
<dbReference type="Gene3D" id="1.10.3720.10">
    <property type="entry name" value="MetI-like"/>
    <property type="match status" value="1"/>
</dbReference>
<dbReference type="GO" id="GO:0005886">
    <property type="term" value="C:plasma membrane"/>
    <property type="evidence" value="ECO:0007669"/>
    <property type="project" value="UniProtKB-SubCell"/>
</dbReference>
<keyword evidence="2" id="KW-0813">Transport</keyword>
<organism evidence="10">
    <name type="scientific">marine metagenome</name>
    <dbReference type="NCBI Taxonomy" id="408172"/>
    <lineage>
        <taxon>unclassified sequences</taxon>
        <taxon>metagenomes</taxon>
        <taxon>ecological metagenomes</taxon>
    </lineage>
</organism>
<feature type="domain" description="ABC transmembrane type-1" evidence="9">
    <location>
        <begin position="76"/>
        <end position="249"/>
    </location>
</feature>
<feature type="transmembrane region" description="Helical" evidence="7">
    <location>
        <begin position="20"/>
        <end position="37"/>
    </location>
</feature>
<feature type="transmembrane region" description="Helical" evidence="7">
    <location>
        <begin position="219"/>
        <end position="248"/>
    </location>
</feature>
<dbReference type="InterPro" id="IPR000515">
    <property type="entry name" value="MetI-like"/>
</dbReference>
<dbReference type="InterPro" id="IPR035906">
    <property type="entry name" value="MetI-like_sf"/>
</dbReference>
<evidence type="ECO:0000256" key="7">
    <source>
        <dbReference type="SAM" id="Phobius"/>
    </source>
</evidence>
<name>A0A382UQE0_9ZZZZ</name>
<keyword evidence="5 7" id="KW-1133">Transmembrane helix</keyword>
<sequence length="249" mass="26738">MTEAGKEGHQTPLRFEHLNIIGFLTYVGVLAFFIWSFESVGISLTEFVSGIPNMARLLDEMTPPSLERIGSVSEAILVTFQMGLVGAVFGIFFSFFLSILAARNLSPHPIFYFISRGMIALFRSIPDLIWAIFFVATVGLGPFAGTLAIIIDTMGFCGRFFAEAMEEVDSGPQEALSAIGASKLGIIFSAVVPAAMPSFINSALFSLEKAIRSSVVLGLVGAGGIGIELKVAMDMFLFAEAATIILLIF</sequence>
<evidence type="ECO:0000256" key="5">
    <source>
        <dbReference type="ARBA" id="ARBA00022989"/>
    </source>
</evidence>
<proteinExistence type="predicted"/>
<protein>
    <recommendedName>
        <fullName evidence="11">ABC transmembrane type-1 domain-containing protein</fullName>
    </recommendedName>
</protein>
<dbReference type="CDD" id="cd06261">
    <property type="entry name" value="TM_PBP2"/>
    <property type="match status" value="1"/>
</dbReference>
<feature type="transmembrane region" description="Helical" evidence="7">
    <location>
        <begin position="75"/>
        <end position="102"/>
    </location>
</feature>
<accession>A0A382UQE0</accession>
<evidence type="ECO:0000313" key="10">
    <source>
        <dbReference type="EMBL" id="SVD36466.1"/>
    </source>
</evidence>
<evidence type="ECO:0000256" key="6">
    <source>
        <dbReference type="ARBA" id="ARBA00023136"/>
    </source>
</evidence>
<gene>
    <name evidence="10" type="ORF">METZ01_LOCUS389320</name>
</gene>
<dbReference type="Pfam" id="PF00528">
    <property type="entry name" value="BPD_transp_1"/>
    <property type="match status" value="1"/>
</dbReference>
<evidence type="ECO:0008006" key="11">
    <source>
        <dbReference type="Google" id="ProtNLM"/>
    </source>
</evidence>
<dbReference type="AlphaFoldDB" id="A0A382UQE0"/>
<dbReference type="InterPro" id="IPR000595">
    <property type="entry name" value="cNMP-bd_dom"/>
</dbReference>
<keyword evidence="4 7" id="KW-0812">Transmembrane</keyword>
<dbReference type="PANTHER" id="PTHR30043">
    <property type="entry name" value="PHOSPHONATES TRANSPORT SYSTEM PERMEASE PROTEIN"/>
    <property type="match status" value="1"/>
</dbReference>
<dbReference type="GO" id="GO:0015416">
    <property type="term" value="F:ABC-type phosphonate transporter activity"/>
    <property type="evidence" value="ECO:0007669"/>
    <property type="project" value="InterPro"/>
</dbReference>
<keyword evidence="6 7" id="KW-0472">Membrane</keyword>
<comment type="subcellular location">
    <subcellularLocation>
        <location evidence="1">Cell membrane</location>
        <topology evidence="1">Multi-pass membrane protein</topology>
    </subcellularLocation>
</comment>
<evidence type="ECO:0000256" key="2">
    <source>
        <dbReference type="ARBA" id="ARBA00022448"/>
    </source>
</evidence>
<feature type="non-terminal residue" evidence="10">
    <location>
        <position position="249"/>
    </location>
</feature>
<dbReference type="PROSITE" id="PS50928">
    <property type="entry name" value="ABC_TM1"/>
    <property type="match status" value="1"/>
</dbReference>
<evidence type="ECO:0000256" key="3">
    <source>
        <dbReference type="ARBA" id="ARBA00022475"/>
    </source>
</evidence>
<keyword evidence="3" id="KW-1003">Cell membrane</keyword>
<dbReference type="NCBIfam" id="TIGR01097">
    <property type="entry name" value="PhnE"/>
    <property type="match status" value="1"/>
</dbReference>
<dbReference type="InterPro" id="IPR005769">
    <property type="entry name" value="PhnE/PtxC"/>
</dbReference>
<evidence type="ECO:0000256" key="1">
    <source>
        <dbReference type="ARBA" id="ARBA00004651"/>
    </source>
</evidence>
<reference evidence="10" key="1">
    <citation type="submission" date="2018-05" db="EMBL/GenBank/DDBJ databases">
        <authorList>
            <person name="Lanie J.A."/>
            <person name="Ng W.-L."/>
            <person name="Kazmierczak K.M."/>
            <person name="Andrzejewski T.M."/>
            <person name="Davidsen T.M."/>
            <person name="Wayne K.J."/>
            <person name="Tettelin H."/>
            <person name="Glass J.I."/>
            <person name="Rusch D."/>
            <person name="Podicherti R."/>
            <person name="Tsui H.-C.T."/>
            <person name="Winkler M.E."/>
        </authorList>
    </citation>
    <scope>NUCLEOTIDE SEQUENCE</scope>
</reference>
<dbReference type="SUPFAM" id="SSF161098">
    <property type="entry name" value="MetI-like"/>
    <property type="match status" value="1"/>
</dbReference>
<feature type="transmembrane region" description="Helical" evidence="7">
    <location>
        <begin position="128"/>
        <end position="151"/>
    </location>
</feature>
<feature type="transmembrane region" description="Helical" evidence="7">
    <location>
        <begin position="186"/>
        <end position="207"/>
    </location>
</feature>